<evidence type="ECO:0000256" key="1">
    <source>
        <dbReference type="SAM" id="Phobius"/>
    </source>
</evidence>
<dbReference type="AlphaFoldDB" id="A0A7J6M9C2"/>
<protein>
    <submittedName>
        <fullName evidence="2">Uncharacterized protein</fullName>
    </submittedName>
</protein>
<keyword evidence="1" id="KW-0472">Membrane</keyword>
<proteinExistence type="predicted"/>
<keyword evidence="1" id="KW-1133">Transmembrane helix</keyword>
<feature type="transmembrane region" description="Helical" evidence="1">
    <location>
        <begin position="30"/>
        <end position="56"/>
    </location>
</feature>
<feature type="transmembrane region" description="Helical" evidence="1">
    <location>
        <begin position="361"/>
        <end position="380"/>
    </location>
</feature>
<gene>
    <name evidence="2" type="ORF">FOL47_003389</name>
</gene>
<keyword evidence="1" id="KW-0812">Transmembrane</keyword>
<accession>A0A7J6M9C2</accession>
<feature type="transmembrane region" description="Helical" evidence="1">
    <location>
        <begin position="262"/>
        <end position="284"/>
    </location>
</feature>
<organism evidence="2 3">
    <name type="scientific">Perkinsus chesapeaki</name>
    <name type="common">Clam parasite</name>
    <name type="synonym">Perkinsus andrewsi</name>
    <dbReference type="NCBI Taxonomy" id="330153"/>
    <lineage>
        <taxon>Eukaryota</taxon>
        <taxon>Sar</taxon>
        <taxon>Alveolata</taxon>
        <taxon>Perkinsozoa</taxon>
        <taxon>Perkinsea</taxon>
        <taxon>Perkinsida</taxon>
        <taxon>Perkinsidae</taxon>
        <taxon>Perkinsus</taxon>
    </lineage>
</organism>
<dbReference type="EMBL" id="JAAPAO010000203">
    <property type="protein sequence ID" value="KAF4667800.1"/>
    <property type="molecule type" value="Genomic_DNA"/>
</dbReference>
<sequence>MVADSITLSLLGEDPRAMSFGFAARCSRNTFGVCVMAGVSEFVVCLVLVGVFVWHFQEKLGDPFWNRWCAGTFSWSVLTGAAEWLPMTVLSAKVTALVSYSGDTWSWIECSMAVTVALVTTIVCTLCVHGALHRGGSAIFVPHTMSQYLTLLTMYCTGVSVGTSWWLIIYVTFLKSQPNSLFLSLFWSAGVTTAAVIFYNRYGPEPIMPHGNHTSSSLKRSALSFMVYASVVCTANANHSTLKCLIQSLHSFNFPVDVDAQGLLLLAFTAWFVTMFAAFLGYWITRTTQIGFGASGRFSRMAVDDADHMQSPWGVLAEQSALIVMTFDCLSLLSAYQWGTVSMGCFVLLIGSWALQFTPVYLLGSLIYASVVVLGVSWFCRTYIPSDAEKAMYSSSLPLGFEPQRLENLPRSPIDCEASWQEPHRYKVFMFAQCKMLANKLDIGTSQAPAERLPYPQESSFPKLARASSGVDLRLTHYQAMREAIAARNSLVLGAGLYRVSRRRAAIPGYGGFIPCKDSANVLGCSYRRANLVASEIMERLNPHLPPAESLC</sequence>
<feature type="transmembrane region" description="Helical" evidence="1">
    <location>
        <begin position="335"/>
        <end position="355"/>
    </location>
</feature>
<name>A0A7J6M9C2_PERCH</name>
<feature type="transmembrane region" description="Helical" evidence="1">
    <location>
        <begin position="68"/>
        <end position="85"/>
    </location>
</feature>
<dbReference type="Proteomes" id="UP000591131">
    <property type="component" value="Unassembled WGS sequence"/>
</dbReference>
<keyword evidence="3" id="KW-1185">Reference proteome</keyword>
<evidence type="ECO:0000313" key="3">
    <source>
        <dbReference type="Proteomes" id="UP000591131"/>
    </source>
</evidence>
<reference evidence="2 3" key="1">
    <citation type="submission" date="2020-04" db="EMBL/GenBank/DDBJ databases">
        <title>Perkinsus chesapeaki whole genome sequence.</title>
        <authorList>
            <person name="Bogema D.R."/>
        </authorList>
    </citation>
    <scope>NUCLEOTIDE SEQUENCE [LARGE SCALE GENOMIC DNA]</scope>
    <source>
        <strain evidence="2">ATCC PRA-425</strain>
    </source>
</reference>
<comment type="caution">
    <text evidence="2">The sequence shown here is derived from an EMBL/GenBank/DDBJ whole genome shotgun (WGS) entry which is preliminary data.</text>
</comment>
<dbReference type="OrthoDB" id="10395678at2759"/>
<feature type="transmembrane region" description="Helical" evidence="1">
    <location>
        <begin position="181"/>
        <end position="200"/>
    </location>
</feature>
<evidence type="ECO:0000313" key="2">
    <source>
        <dbReference type="EMBL" id="KAF4667800.1"/>
    </source>
</evidence>
<feature type="transmembrane region" description="Helical" evidence="1">
    <location>
        <begin position="148"/>
        <end position="169"/>
    </location>
</feature>
<feature type="transmembrane region" description="Helical" evidence="1">
    <location>
        <begin position="105"/>
        <end position="128"/>
    </location>
</feature>